<dbReference type="EMBL" id="FJ118023">
    <property type="protein sequence ID" value="AFG45834.1"/>
    <property type="molecule type" value="Genomic_DNA"/>
</dbReference>
<dbReference type="EMBL" id="FJ118021">
    <property type="protein sequence ID" value="AFG45841.1"/>
    <property type="molecule type" value="Genomic_DNA"/>
</dbReference>
<evidence type="ECO:0000256" key="1">
    <source>
        <dbReference type="SAM" id="Phobius"/>
    </source>
</evidence>
<sequence>MGTFEGHLAHGIGLMAIGLWHVLNTARNYARSAPEQFESRPWFVANAHGSSRFATKYMELYVIMLFATVSIVMELFVSPDRHRPWDSDWSIPLSHMNSLEHAAIAIFFFLYALVALVVDKSQVQTPRGLVHALGALAFAQELFLFHFHST</sequence>
<accession>H9V7U7</accession>
<dbReference type="PANTHER" id="PTHR46285">
    <property type="entry name" value="PROTEINASE INHIBITOR I4, SERPIN (DUF716)-RELATED"/>
    <property type="match status" value="1"/>
</dbReference>
<evidence type="ECO:0000313" key="6">
    <source>
        <dbReference type="EMBL" id="AFG45835.1"/>
    </source>
</evidence>
<dbReference type="EMBL" id="FJ118029">
    <property type="protein sequence ID" value="AFG45840.1"/>
    <property type="molecule type" value="Genomic_DNA"/>
</dbReference>
<dbReference type="AlphaFoldDB" id="H9V7U7"/>
<dbReference type="EMBL" id="FJ118019">
    <property type="protein sequence ID" value="AFG45831.1"/>
    <property type="molecule type" value="Genomic_DNA"/>
</dbReference>
<dbReference type="EMBL" id="FJ118032">
    <property type="protein sequence ID" value="AFG45832.1"/>
    <property type="molecule type" value="Genomic_DNA"/>
</dbReference>
<dbReference type="EMBL" id="FJ118026">
    <property type="protein sequence ID" value="AFG45837.1"/>
    <property type="molecule type" value="Genomic_DNA"/>
</dbReference>
<protein>
    <submittedName>
        <fullName evidence="11">Uncharacterized protein</fullName>
    </submittedName>
</protein>
<name>H9V7U7_PINTA</name>
<dbReference type="PANTHER" id="PTHR46285:SF3">
    <property type="entry name" value="PROTEINASE INHIBITOR I4, SERPIN (DUF716)"/>
    <property type="match status" value="1"/>
</dbReference>
<dbReference type="EMBL" id="FJ118025">
    <property type="protein sequence ID" value="AFG45839.1"/>
    <property type="molecule type" value="Genomic_DNA"/>
</dbReference>
<evidence type="ECO:0000313" key="9">
    <source>
        <dbReference type="EMBL" id="AFG45838.1"/>
    </source>
</evidence>
<evidence type="ECO:0000313" key="10">
    <source>
        <dbReference type="EMBL" id="AFG45839.1"/>
    </source>
</evidence>
<reference evidence="11" key="1">
    <citation type="submission" date="2008-08" db="EMBL/GenBank/DDBJ databases">
        <title>Nucleotide Diversity and Divergence in the Loblolly Pine Gene Space.</title>
        <authorList>
            <person name="Neale D.B."/>
            <person name="Wegrzyn J.L."/>
            <person name="Lee J.M."/>
            <person name="Eckert A.J."/>
            <person name="Liechty J.D."/>
            <person name="Stevens K.A."/>
            <person name="Langley C.H."/>
        </authorList>
    </citation>
    <scope>NUCLEOTIDE SEQUENCE</scope>
    <source>
        <strain evidence="3">4436</strain>
        <strain evidence="7">4437</strain>
        <strain evidence="10">4438</strain>
        <strain evidence="8">4440</strain>
        <strain evidence="12">4441</strain>
        <strain evidence="4">4442</strain>
        <strain evidence="6">4445</strain>
        <strain evidence="9">4446</strain>
        <strain evidence="2">4447</strain>
        <strain evidence="5">4451</strain>
        <strain evidence="11">4453</strain>
        <tissue evidence="11">Megagametophyte</tissue>
    </source>
</reference>
<feature type="transmembrane region" description="Helical" evidence="1">
    <location>
        <begin position="98"/>
        <end position="117"/>
    </location>
</feature>
<evidence type="ECO:0000313" key="3">
    <source>
        <dbReference type="EMBL" id="AFG45831.1"/>
    </source>
</evidence>
<dbReference type="EMBL" id="FJ118022">
    <property type="protein sequence ID" value="AFG45835.1"/>
    <property type="molecule type" value="Genomic_DNA"/>
</dbReference>
<evidence type="ECO:0000313" key="2">
    <source>
        <dbReference type="EMBL" id="AFG45830.1"/>
    </source>
</evidence>
<evidence type="ECO:0000313" key="8">
    <source>
        <dbReference type="EMBL" id="AFG45837.1"/>
    </source>
</evidence>
<keyword evidence="1" id="KW-0812">Transmembrane</keyword>
<keyword evidence="1" id="KW-1133">Transmembrane helix</keyword>
<feature type="transmembrane region" description="Helical" evidence="1">
    <location>
        <begin position="60"/>
        <end position="78"/>
    </location>
</feature>
<feature type="transmembrane region" description="Helical" evidence="1">
    <location>
        <begin position="6"/>
        <end position="23"/>
    </location>
</feature>
<dbReference type="EMBL" id="FJ118016">
    <property type="protein sequence ID" value="AFG45836.1"/>
    <property type="molecule type" value="Genomic_DNA"/>
</dbReference>
<keyword evidence="1" id="KW-0472">Membrane</keyword>
<dbReference type="EMBL" id="FJ118020">
    <property type="protein sequence ID" value="AFG45830.1"/>
    <property type="molecule type" value="Genomic_DNA"/>
</dbReference>
<feature type="non-terminal residue" evidence="11">
    <location>
        <position position="150"/>
    </location>
</feature>
<dbReference type="EMBL" id="FJ118027">
    <property type="protein sequence ID" value="AFG45838.1"/>
    <property type="molecule type" value="Genomic_DNA"/>
</dbReference>
<gene>
    <name evidence="11" type="ORF">UMN_7192_01</name>
</gene>
<organism evidence="11">
    <name type="scientific">Pinus taeda</name>
    <name type="common">Loblolly pine</name>
    <dbReference type="NCBI Taxonomy" id="3352"/>
    <lineage>
        <taxon>Eukaryota</taxon>
        <taxon>Viridiplantae</taxon>
        <taxon>Streptophyta</taxon>
        <taxon>Embryophyta</taxon>
        <taxon>Tracheophyta</taxon>
        <taxon>Spermatophyta</taxon>
        <taxon>Pinopsida</taxon>
        <taxon>Pinidae</taxon>
        <taxon>Conifers I</taxon>
        <taxon>Pinales</taxon>
        <taxon>Pinaceae</taxon>
        <taxon>Pinus</taxon>
        <taxon>Pinus subgen. Pinus</taxon>
    </lineage>
</organism>
<evidence type="ECO:0000313" key="5">
    <source>
        <dbReference type="EMBL" id="AFG45834.1"/>
    </source>
</evidence>
<evidence type="ECO:0000313" key="11">
    <source>
        <dbReference type="EMBL" id="AFG45840.1"/>
    </source>
</evidence>
<evidence type="ECO:0000313" key="12">
    <source>
        <dbReference type="EMBL" id="AFG45841.1"/>
    </source>
</evidence>
<evidence type="ECO:0000313" key="7">
    <source>
        <dbReference type="EMBL" id="AFG45836.1"/>
    </source>
</evidence>
<proteinExistence type="predicted"/>
<evidence type="ECO:0000313" key="4">
    <source>
        <dbReference type="EMBL" id="AFG45832.1"/>
    </source>
</evidence>